<accession>A0A0B3RYR8</accession>
<dbReference type="Gene3D" id="3.40.50.10600">
    <property type="entry name" value="SpoIIaa-like domains"/>
    <property type="match status" value="1"/>
</dbReference>
<accession>A0A225QET8</accession>
<dbReference type="SUPFAM" id="SSF52091">
    <property type="entry name" value="SpoIIaa-like"/>
    <property type="match status" value="1"/>
</dbReference>
<dbReference type="RefSeq" id="WP_043141081.1">
    <property type="nucleotide sequence ID" value="NZ_JAHVJH010000014.1"/>
</dbReference>
<dbReference type="Proteomes" id="UP000030960">
    <property type="component" value="Unassembled WGS sequence"/>
</dbReference>
<dbReference type="Pfam" id="PF11964">
    <property type="entry name" value="SpoIIAA-like"/>
    <property type="match status" value="1"/>
</dbReference>
<comment type="caution">
    <text evidence="1">The sequence shown here is derived from an EMBL/GenBank/DDBJ whole genome shotgun (WGS) entry which is preliminary data.</text>
</comment>
<proteinExistence type="predicted"/>
<keyword evidence="2" id="KW-1185">Reference proteome</keyword>
<dbReference type="InterPro" id="IPR038396">
    <property type="entry name" value="SpoIIAA-like_sf"/>
</dbReference>
<sequence>MTIEYQEDDATKVVEFHITGHISHADYAPLVDRLQDFIDRNGTVRMIEVVEHFPTFDPSILIPGLKFDIRNIRYITHVAVVSDMGWISPVVKAAGALISTKIRTFGMAELEAARDWVRSADPEGGAAG</sequence>
<dbReference type="InterPro" id="IPR036513">
    <property type="entry name" value="STAS_dom_sf"/>
</dbReference>
<dbReference type="AlphaFoldDB" id="A0A0B3RYR8"/>
<name>A0A0B3RYR8_9RHOB</name>
<reference evidence="1 2" key="1">
    <citation type="submission" date="2014-10" db="EMBL/GenBank/DDBJ databases">
        <title>Genome sequence of Ponticoccus sp. strain UMTAT08 isolated from clonal culture of toxic dinoflagellate Alexandrium tamiyavanichii.</title>
        <authorList>
            <person name="Gan H.Y."/>
            <person name="Muhd D.-D."/>
            <person name="Mohd Noor M.E."/>
            <person name="Yeong Y.S."/>
            <person name="Usup G."/>
        </authorList>
    </citation>
    <scope>NUCLEOTIDE SEQUENCE [LARGE SCALE GENOMIC DNA]</scope>
    <source>
        <strain evidence="1 2">UMTAT08</strain>
    </source>
</reference>
<dbReference type="EMBL" id="JSUQ01000008">
    <property type="protein sequence ID" value="KHQ53242.1"/>
    <property type="molecule type" value="Genomic_DNA"/>
</dbReference>
<evidence type="ECO:0008006" key="3">
    <source>
        <dbReference type="Google" id="ProtNLM"/>
    </source>
</evidence>
<dbReference type="OrthoDB" id="9811577at2"/>
<evidence type="ECO:0000313" key="1">
    <source>
        <dbReference type="EMBL" id="KHQ53242.1"/>
    </source>
</evidence>
<protein>
    <recommendedName>
        <fullName evidence="3">STAS/SEC14 domain-containing protein</fullName>
    </recommendedName>
</protein>
<dbReference type="InterPro" id="IPR021866">
    <property type="entry name" value="SpoIIAA-like"/>
</dbReference>
<evidence type="ECO:0000313" key="2">
    <source>
        <dbReference type="Proteomes" id="UP000030960"/>
    </source>
</evidence>
<gene>
    <name evidence="1" type="ORF">OA50_02269</name>
</gene>
<organism evidence="1 2">
    <name type="scientific">Mameliella alba</name>
    <dbReference type="NCBI Taxonomy" id="561184"/>
    <lineage>
        <taxon>Bacteria</taxon>
        <taxon>Pseudomonadati</taxon>
        <taxon>Pseudomonadota</taxon>
        <taxon>Alphaproteobacteria</taxon>
        <taxon>Rhodobacterales</taxon>
        <taxon>Roseobacteraceae</taxon>
        <taxon>Mameliella</taxon>
    </lineage>
</organism>